<evidence type="ECO:0000256" key="8">
    <source>
        <dbReference type="SAM" id="Phobius"/>
    </source>
</evidence>
<feature type="transmembrane region" description="Helical" evidence="8">
    <location>
        <begin position="12"/>
        <end position="30"/>
    </location>
</feature>
<dbReference type="GO" id="GO:0006935">
    <property type="term" value="P:chemotaxis"/>
    <property type="evidence" value="ECO:0007669"/>
    <property type="project" value="InterPro"/>
</dbReference>
<dbReference type="Pfam" id="PF00015">
    <property type="entry name" value="MCPsignal"/>
    <property type="match status" value="1"/>
</dbReference>
<proteinExistence type="inferred from homology"/>
<dbReference type="RefSeq" id="WP_194447317.1">
    <property type="nucleotide sequence ID" value="NZ_CP063849.1"/>
</dbReference>
<feature type="domain" description="HAMP" evidence="10">
    <location>
        <begin position="330"/>
        <end position="382"/>
    </location>
</feature>
<dbReference type="KEGG" id="pfer:IRI77_22820"/>
<keyword evidence="5 7" id="KW-0807">Transducer</keyword>
<evidence type="ECO:0000256" key="7">
    <source>
        <dbReference type="PROSITE-ProRule" id="PRU00284"/>
    </source>
</evidence>
<keyword evidence="12" id="KW-1185">Reference proteome</keyword>
<evidence type="ECO:0000259" key="10">
    <source>
        <dbReference type="PROSITE" id="PS50885"/>
    </source>
</evidence>
<feature type="domain" description="Methyl-accepting transducer" evidence="9">
    <location>
        <begin position="444"/>
        <end position="680"/>
    </location>
</feature>
<keyword evidence="4 8" id="KW-0472">Membrane</keyword>
<dbReference type="InterPro" id="IPR003660">
    <property type="entry name" value="HAMP_dom"/>
</dbReference>
<dbReference type="SMART" id="SM00283">
    <property type="entry name" value="MA"/>
    <property type="match status" value="1"/>
</dbReference>
<dbReference type="Gene3D" id="1.10.287.950">
    <property type="entry name" value="Methyl-accepting chemotaxis protein"/>
    <property type="match status" value="1"/>
</dbReference>
<keyword evidence="2 8" id="KW-0812">Transmembrane</keyword>
<comment type="similarity">
    <text evidence="6">Belongs to the methyl-accepting chemotaxis (MCP) protein family.</text>
</comment>
<dbReference type="Gene3D" id="6.10.340.10">
    <property type="match status" value="1"/>
</dbReference>
<dbReference type="PANTHER" id="PTHR32089">
    <property type="entry name" value="METHYL-ACCEPTING CHEMOTAXIS PROTEIN MCPB"/>
    <property type="match status" value="1"/>
</dbReference>
<dbReference type="GO" id="GO:0016020">
    <property type="term" value="C:membrane"/>
    <property type="evidence" value="ECO:0007669"/>
    <property type="project" value="UniProtKB-SubCell"/>
</dbReference>
<organism evidence="11 12">
    <name type="scientific">Paludibaculum fermentans</name>
    <dbReference type="NCBI Taxonomy" id="1473598"/>
    <lineage>
        <taxon>Bacteria</taxon>
        <taxon>Pseudomonadati</taxon>
        <taxon>Acidobacteriota</taxon>
        <taxon>Terriglobia</taxon>
        <taxon>Bryobacterales</taxon>
        <taxon>Bryobacteraceae</taxon>
        <taxon>Paludibaculum</taxon>
    </lineage>
</organism>
<feature type="domain" description="HAMP" evidence="10">
    <location>
        <begin position="388"/>
        <end position="439"/>
    </location>
</feature>
<reference evidence="11 12" key="1">
    <citation type="submission" date="2020-10" db="EMBL/GenBank/DDBJ databases">
        <title>Complete genome sequence of Paludibaculum fermentans P105T, a facultatively anaerobic acidobacterium capable of dissimilatory Fe(III) reduction.</title>
        <authorList>
            <person name="Dedysh S.N."/>
            <person name="Beletsky A.V."/>
            <person name="Kulichevskaya I.S."/>
            <person name="Mardanov A.V."/>
            <person name="Ravin N.V."/>
        </authorList>
    </citation>
    <scope>NUCLEOTIDE SEQUENCE [LARGE SCALE GENOMIC DNA]</scope>
    <source>
        <strain evidence="11 12">P105</strain>
    </source>
</reference>
<evidence type="ECO:0000256" key="1">
    <source>
        <dbReference type="ARBA" id="ARBA00004141"/>
    </source>
</evidence>
<evidence type="ECO:0000259" key="9">
    <source>
        <dbReference type="PROSITE" id="PS50111"/>
    </source>
</evidence>
<evidence type="ECO:0000256" key="2">
    <source>
        <dbReference type="ARBA" id="ARBA00022692"/>
    </source>
</evidence>
<dbReference type="SUPFAM" id="SSF58104">
    <property type="entry name" value="Methyl-accepting chemotaxis protein (MCP) signaling domain"/>
    <property type="match status" value="1"/>
</dbReference>
<dbReference type="InterPro" id="IPR004089">
    <property type="entry name" value="MCPsignal_dom"/>
</dbReference>
<dbReference type="InterPro" id="IPR004090">
    <property type="entry name" value="Chemotax_Me-accpt_rcpt"/>
</dbReference>
<dbReference type="PANTHER" id="PTHR32089:SF119">
    <property type="entry name" value="METHYL-ACCEPTING CHEMOTAXIS PROTEIN CTPL"/>
    <property type="match status" value="1"/>
</dbReference>
<name>A0A7S7NL53_PALFE</name>
<evidence type="ECO:0000256" key="4">
    <source>
        <dbReference type="ARBA" id="ARBA00023136"/>
    </source>
</evidence>
<evidence type="ECO:0000313" key="12">
    <source>
        <dbReference type="Proteomes" id="UP000593892"/>
    </source>
</evidence>
<dbReference type="Proteomes" id="UP000593892">
    <property type="component" value="Chromosome"/>
</dbReference>
<dbReference type="PRINTS" id="PR00260">
    <property type="entry name" value="CHEMTRNSDUCR"/>
</dbReference>
<gene>
    <name evidence="11" type="ORF">IRI77_22820</name>
</gene>
<evidence type="ECO:0000256" key="6">
    <source>
        <dbReference type="ARBA" id="ARBA00029447"/>
    </source>
</evidence>
<dbReference type="GO" id="GO:0007165">
    <property type="term" value="P:signal transduction"/>
    <property type="evidence" value="ECO:0007669"/>
    <property type="project" value="UniProtKB-KW"/>
</dbReference>
<dbReference type="EMBL" id="CP063849">
    <property type="protein sequence ID" value="QOY85647.1"/>
    <property type="molecule type" value="Genomic_DNA"/>
</dbReference>
<evidence type="ECO:0000313" key="11">
    <source>
        <dbReference type="EMBL" id="QOY85647.1"/>
    </source>
</evidence>
<dbReference type="GO" id="GO:0004888">
    <property type="term" value="F:transmembrane signaling receptor activity"/>
    <property type="evidence" value="ECO:0007669"/>
    <property type="project" value="InterPro"/>
</dbReference>
<dbReference type="PROSITE" id="PS50111">
    <property type="entry name" value="CHEMOTAXIS_TRANSDUC_2"/>
    <property type="match status" value="1"/>
</dbReference>
<sequence>MKNLKISQKLMVLALLGATPIVVLMFLFITSRNEQIAKSRAEIAGLESLQPARRLLEHLAQHRALTNVYLNGDLSVQNDLVRLQGNVASDMQEIAADTGKQKEYGKQWDQITATWNILKERVLTMAPKDAFSLHTAAIQSTLTLIRQIGDTSGLTMDPDVESFYLADNLLVQVVQTAEALEELRAQGAGSTSKGRLSAEDTAQMIFLSRQIENTSAVVEHNADMAMSKDKAMRELLEPKVRAARETAGYYSKLTRFQFIEGTPSVSAKTYYEDGSKAVAAYFAVWDASSSAIAGLVEARIAELNNQKWVQLGFVICILLLAAFATLRIQRGITGQVSSIMGLLKQIDAGNFRARADVLSSDELGSIAVGLNSTLDNTLSLMQSREERDQIQHSISRLLDEVSGVAEGDLRKEAEVTADITGAIADSFNYMMAELRTIISTVQKTTFAVNNSANQVQTTAEVLARGSEEQSVQIIQASSAIEQMAGSIQQVSKTASSAAVVAQEALGSAQQGANSVRKTIEGMNAIRGQVQETSKRIKRLGESSQEIGEIVELIGDIADRTSILALNASIQAAMAGEAGKGFAVVADEVERLAERATEATKRIGALIKSVQGDMTEAISAMEETTREVVGGSQLANEAGQRLSQIESVSKHIADLVSQISQAAQQQAVGSESVARNVTGISDVTQQTADGAKQAASSIRQLAALAEELNRSVSRFKLPASETRTPLAA</sequence>
<dbReference type="CDD" id="cd11386">
    <property type="entry name" value="MCP_signal"/>
    <property type="match status" value="1"/>
</dbReference>
<accession>A0A7S7NL53</accession>
<dbReference type="FunFam" id="1.10.287.950:FF:000001">
    <property type="entry name" value="Methyl-accepting chemotaxis sensory transducer"/>
    <property type="match status" value="1"/>
</dbReference>
<keyword evidence="3 8" id="KW-1133">Transmembrane helix</keyword>
<dbReference type="AlphaFoldDB" id="A0A7S7NL53"/>
<comment type="subcellular location">
    <subcellularLocation>
        <location evidence="1">Membrane</location>
        <topology evidence="1">Multi-pass membrane protein</topology>
    </subcellularLocation>
</comment>
<dbReference type="Pfam" id="PF00672">
    <property type="entry name" value="HAMP"/>
    <property type="match status" value="1"/>
</dbReference>
<dbReference type="SMART" id="SM00304">
    <property type="entry name" value="HAMP"/>
    <property type="match status" value="4"/>
</dbReference>
<feature type="transmembrane region" description="Helical" evidence="8">
    <location>
        <begin position="308"/>
        <end position="326"/>
    </location>
</feature>
<evidence type="ECO:0000256" key="5">
    <source>
        <dbReference type="ARBA" id="ARBA00023224"/>
    </source>
</evidence>
<dbReference type="PROSITE" id="PS50885">
    <property type="entry name" value="HAMP"/>
    <property type="match status" value="2"/>
</dbReference>
<evidence type="ECO:0000256" key="3">
    <source>
        <dbReference type="ARBA" id="ARBA00022989"/>
    </source>
</evidence>
<protein>
    <submittedName>
        <fullName evidence="11">Methyl-accepting chemotaxis protein</fullName>
    </submittedName>
</protein>